<organism evidence="1 2">
    <name type="scientific">Thiorhodococcus drewsii AZ1</name>
    <dbReference type="NCBI Taxonomy" id="765913"/>
    <lineage>
        <taxon>Bacteria</taxon>
        <taxon>Pseudomonadati</taxon>
        <taxon>Pseudomonadota</taxon>
        <taxon>Gammaproteobacteria</taxon>
        <taxon>Chromatiales</taxon>
        <taxon>Chromatiaceae</taxon>
        <taxon>Thiorhodococcus</taxon>
    </lineage>
</organism>
<comment type="caution">
    <text evidence="1">The sequence shown here is derived from an EMBL/GenBank/DDBJ whole genome shotgun (WGS) entry which is preliminary data.</text>
</comment>
<dbReference type="EMBL" id="AFWT01000034">
    <property type="protein sequence ID" value="EGV28595.1"/>
    <property type="molecule type" value="Genomic_DNA"/>
</dbReference>
<accession>G2E5V0</accession>
<sequence>MSTWIEEACAAGARLKPACEVVGLSVRTLQRWRGEDGIQADARAAAAQGRTLANRLSDAERSTILGVCN</sequence>
<proteinExistence type="predicted"/>
<name>G2E5V0_9GAMM</name>
<protein>
    <submittedName>
        <fullName evidence="1">Transposase</fullName>
    </submittedName>
</protein>
<reference evidence="1 2" key="1">
    <citation type="submission" date="2011-06" db="EMBL/GenBank/DDBJ databases">
        <title>The draft genome of Thiorhodococcus drewsii AZ1.</title>
        <authorList>
            <consortium name="US DOE Joint Genome Institute (JGI-PGF)"/>
            <person name="Lucas S."/>
            <person name="Han J."/>
            <person name="Lapidus A."/>
            <person name="Cheng J.-F."/>
            <person name="Goodwin L."/>
            <person name="Pitluck S."/>
            <person name="Peters L."/>
            <person name="Land M.L."/>
            <person name="Hauser L."/>
            <person name="Vogl K."/>
            <person name="Liu Z."/>
            <person name="Imhoff J."/>
            <person name="Thiel V."/>
            <person name="Frigaard N.-U."/>
            <person name="Bryant D.A."/>
            <person name="Woyke T.J."/>
        </authorList>
    </citation>
    <scope>NUCLEOTIDE SEQUENCE [LARGE SCALE GENOMIC DNA]</scope>
    <source>
        <strain evidence="1 2">AZ1</strain>
    </source>
</reference>
<dbReference type="AlphaFoldDB" id="G2E5V0"/>
<dbReference type="STRING" id="765913.ThidrDRAFT_3663"/>
<evidence type="ECO:0000313" key="1">
    <source>
        <dbReference type="EMBL" id="EGV28595.1"/>
    </source>
</evidence>
<keyword evidence="2" id="KW-1185">Reference proteome</keyword>
<gene>
    <name evidence="1" type="ORF">ThidrDRAFT_3663</name>
</gene>
<dbReference type="Proteomes" id="UP000004200">
    <property type="component" value="Unassembled WGS sequence"/>
</dbReference>
<dbReference type="eggNOG" id="COG2801">
    <property type="taxonomic scope" value="Bacteria"/>
</dbReference>
<feature type="non-terminal residue" evidence="1">
    <location>
        <position position="69"/>
    </location>
</feature>
<evidence type="ECO:0000313" key="2">
    <source>
        <dbReference type="Proteomes" id="UP000004200"/>
    </source>
</evidence>